<organism evidence="2 3">
    <name type="scientific">Lachancea quebecensis</name>
    <dbReference type="NCBI Taxonomy" id="1654605"/>
    <lineage>
        <taxon>Eukaryota</taxon>
        <taxon>Fungi</taxon>
        <taxon>Dikarya</taxon>
        <taxon>Ascomycota</taxon>
        <taxon>Saccharomycotina</taxon>
        <taxon>Saccharomycetes</taxon>
        <taxon>Saccharomycetales</taxon>
        <taxon>Saccharomycetaceae</taxon>
        <taxon>Lachancea</taxon>
    </lineage>
</organism>
<evidence type="ECO:0000256" key="1">
    <source>
        <dbReference type="SAM" id="Phobius"/>
    </source>
</evidence>
<reference evidence="3" key="1">
    <citation type="submission" date="2015-10" db="EMBL/GenBank/DDBJ databases">
        <authorList>
            <person name="Devillers H."/>
        </authorList>
    </citation>
    <scope>NUCLEOTIDE SEQUENCE [LARGE SCALE GENOMIC DNA]</scope>
</reference>
<dbReference type="Proteomes" id="UP000236544">
    <property type="component" value="Unassembled WGS sequence"/>
</dbReference>
<keyword evidence="1" id="KW-0812">Transmembrane</keyword>
<dbReference type="EMBL" id="LN890537">
    <property type="protein sequence ID" value="CUS22257.1"/>
    <property type="molecule type" value="Genomic_DNA"/>
</dbReference>
<proteinExistence type="predicted"/>
<sequence>MPASHARITCPPHTSRVLSAALLFEISGSSDVRPWLRSRLNTCSISVSLYNHLMPTYPKTPSAPNPARYPRNCEGGVSALCSWLALCDILVSLLTAILQVAGLIMRI</sequence>
<gene>
    <name evidence="2" type="ORF">LAQU0_S05e01266g</name>
</gene>
<keyword evidence="1" id="KW-1133">Transmembrane helix</keyword>
<protein>
    <submittedName>
        <fullName evidence="2">LAQU0S05e01266g1_1</fullName>
    </submittedName>
</protein>
<evidence type="ECO:0000313" key="3">
    <source>
        <dbReference type="Proteomes" id="UP000236544"/>
    </source>
</evidence>
<accession>A0A0P1KQS4</accession>
<keyword evidence="3" id="KW-1185">Reference proteome</keyword>
<evidence type="ECO:0000313" key="2">
    <source>
        <dbReference type="EMBL" id="CUS22257.1"/>
    </source>
</evidence>
<name>A0A0P1KQS4_9SACH</name>
<keyword evidence="1" id="KW-0472">Membrane</keyword>
<feature type="transmembrane region" description="Helical" evidence="1">
    <location>
        <begin position="83"/>
        <end position="105"/>
    </location>
</feature>
<dbReference type="AlphaFoldDB" id="A0A0P1KQS4"/>
<dbReference type="OrthoDB" id="10404390at2759"/>